<keyword evidence="2" id="KW-1185">Reference proteome</keyword>
<name>A0AAD6VVQ6_9ROSI</name>
<gene>
    <name evidence="1" type="ORF">NC653_018616</name>
</gene>
<dbReference type="AlphaFoldDB" id="A0AAD6VVQ6"/>
<dbReference type="Proteomes" id="UP001164929">
    <property type="component" value="Chromosome 7"/>
</dbReference>
<accession>A0AAD6VVQ6</accession>
<organism evidence="1 2">
    <name type="scientific">Populus alba x Populus x berolinensis</name>
    <dbReference type="NCBI Taxonomy" id="444605"/>
    <lineage>
        <taxon>Eukaryota</taxon>
        <taxon>Viridiplantae</taxon>
        <taxon>Streptophyta</taxon>
        <taxon>Embryophyta</taxon>
        <taxon>Tracheophyta</taxon>
        <taxon>Spermatophyta</taxon>
        <taxon>Magnoliopsida</taxon>
        <taxon>eudicotyledons</taxon>
        <taxon>Gunneridae</taxon>
        <taxon>Pentapetalae</taxon>
        <taxon>rosids</taxon>
        <taxon>fabids</taxon>
        <taxon>Malpighiales</taxon>
        <taxon>Salicaceae</taxon>
        <taxon>Saliceae</taxon>
        <taxon>Populus</taxon>
    </lineage>
</organism>
<comment type="caution">
    <text evidence="1">The sequence shown here is derived from an EMBL/GenBank/DDBJ whole genome shotgun (WGS) entry which is preliminary data.</text>
</comment>
<evidence type="ECO:0000313" key="2">
    <source>
        <dbReference type="Proteomes" id="UP001164929"/>
    </source>
</evidence>
<proteinExistence type="predicted"/>
<dbReference type="EMBL" id="JAQIZT010000007">
    <property type="protein sequence ID" value="KAJ6990135.1"/>
    <property type="molecule type" value="Genomic_DNA"/>
</dbReference>
<sequence>MTRPKSEGRPNYCFPRCPTSMILSVLSHHHHHHHHPPPSTSISSEVPLNLSKLLSSILTLIAS</sequence>
<evidence type="ECO:0000313" key="1">
    <source>
        <dbReference type="EMBL" id="KAJ6990135.1"/>
    </source>
</evidence>
<protein>
    <submittedName>
        <fullName evidence="1">Uncharacterized protein</fullName>
    </submittedName>
</protein>
<reference evidence="1" key="1">
    <citation type="journal article" date="2023" name="Mol. Ecol. Resour.">
        <title>Chromosome-level genome assembly of a triploid poplar Populus alba 'Berolinensis'.</title>
        <authorList>
            <person name="Chen S."/>
            <person name="Yu Y."/>
            <person name="Wang X."/>
            <person name="Wang S."/>
            <person name="Zhang T."/>
            <person name="Zhou Y."/>
            <person name="He R."/>
            <person name="Meng N."/>
            <person name="Wang Y."/>
            <person name="Liu W."/>
            <person name="Liu Z."/>
            <person name="Liu J."/>
            <person name="Guo Q."/>
            <person name="Huang H."/>
            <person name="Sederoff R.R."/>
            <person name="Wang G."/>
            <person name="Qu G."/>
            <person name="Chen S."/>
        </authorList>
    </citation>
    <scope>NUCLEOTIDE SEQUENCE</scope>
    <source>
        <strain evidence="1">SC-2020</strain>
    </source>
</reference>